<dbReference type="AlphaFoldDB" id="A0A4U0W3C3"/>
<dbReference type="SUPFAM" id="SSF53649">
    <property type="entry name" value="Alkaline phosphatase-like"/>
    <property type="match status" value="1"/>
</dbReference>
<dbReference type="STRING" id="331657.A0A4U0W3C3"/>
<evidence type="ECO:0000256" key="8">
    <source>
        <dbReference type="ARBA" id="ARBA00022989"/>
    </source>
</evidence>
<evidence type="ECO:0000313" key="12">
    <source>
        <dbReference type="EMBL" id="TKA56562.1"/>
    </source>
</evidence>
<comment type="pathway">
    <text evidence="2">Glycolipid biosynthesis; glycosylphosphatidylinositol-anchor biosynthesis.</text>
</comment>
<dbReference type="InterPro" id="IPR017850">
    <property type="entry name" value="Alkaline_phosphatase_core_sf"/>
</dbReference>
<feature type="transmembrane region" description="Helical" evidence="11">
    <location>
        <begin position="591"/>
        <end position="609"/>
    </location>
</feature>
<feature type="transmembrane region" description="Helical" evidence="11">
    <location>
        <begin position="546"/>
        <end position="562"/>
    </location>
</feature>
<feature type="transmembrane region" description="Helical" evidence="11">
    <location>
        <begin position="674"/>
        <end position="699"/>
    </location>
</feature>
<gene>
    <name evidence="12" type="ORF">B0A49_12219</name>
</gene>
<feature type="transmembrane region" description="Helical" evidence="11">
    <location>
        <begin position="521"/>
        <end position="540"/>
    </location>
</feature>
<keyword evidence="10" id="KW-0325">Glycoprotein</keyword>
<dbReference type="InterPro" id="IPR037675">
    <property type="entry name" value="PIG-O_N"/>
</dbReference>
<feature type="transmembrane region" description="Helical" evidence="11">
    <location>
        <begin position="719"/>
        <end position="740"/>
    </location>
</feature>
<name>A0A4U0W3C3_9PEZI</name>
<comment type="caution">
    <text evidence="12">The sequence shown here is derived from an EMBL/GenBank/DDBJ whole genome shotgun (WGS) entry which is preliminary data.</text>
</comment>
<dbReference type="GO" id="GO:0006506">
    <property type="term" value="P:GPI anchor biosynthetic process"/>
    <property type="evidence" value="ECO:0007669"/>
    <property type="project" value="UniProtKB-UniPathway"/>
</dbReference>
<dbReference type="GO" id="GO:0005789">
    <property type="term" value="C:endoplasmic reticulum membrane"/>
    <property type="evidence" value="ECO:0007669"/>
    <property type="project" value="UniProtKB-SubCell"/>
</dbReference>
<keyword evidence="6 11" id="KW-0812">Transmembrane</keyword>
<dbReference type="Pfam" id="PF01663">
    <property type="entry name" value="Phosphodiest"/>
    <property type="match status" value="1"/>
</dbReference>
<protein>
    <submittedName>
        <fullName evidence="12">Uncharacterized protein</fullName>
    </submittedName>
</protein>
<accession>A0A4U0W3C3</accession>
<dbReference type="CDD" id="cd16023">
    <property type="entry name" value="GPI_EPT_3"/>
    <property type="match status" value="1"/>
</dbReference>
<reference evidence="12 13" key="1">
    <citation type="submission" date="2017-03" db="EMBL/GenBank/DDBJ databases">
        <title>Genomes of endolithic fungi from Antarctica.</title>
        <authorList>
            <person name="Coleine C."/>
            <person name="Masonjones S."/>
            <person name="Stajich J.E."/>
        </authorList>
    </citation>
    <scope>NUCLEOTIDE SEQUENCE [LARGE SCALE GENOMIC DNA]</scope>
    <source>
        <strain evidence="12 13">CCFEE 5187</strain>
    </source>
</reference>
<keyword evidence="5" id="KW-0808">Transferase</keyword>
<evidence type="ECO:0000256" key="3">
    <source>
        <dbReference type="ARBA" id="ARBA00008695"/>
    </source>
</evidence>
<comment type="similarity">
    <text evidence="3">Belongs to the PIGG/PIGN/PIGO family. PIGO subfamily.</text>
</comment>
<dbReference type="GO" id="GO:0051377">
    <property type="term" value="F:mannose-ethanolamine phosphotransferase activity"/>
    <property type="evidence" value="ECO:0007669"/>
    <property type="project" value="InterPro"/>
</dbReference>
<evidence type="ECO:0000256" key="6">
    <source>
        <dbReference type="ARBA" id="ARBA00022692"/>
    </source>
</evidence>
<dbReference type="PANTHER" id="PTHR23071:SF1">
    <property type="entry name" value="GPI ETHANOLAMINE PHOSPHATE TRANSFERASE 3"/>
    <property type="match status" value="1"/>
</dbReference>
<keyword evidence="13" id="KW-1185">Reference proteome</keyword>
<organism evidence="12 13">
    <name type="scientific">Cryomyces minteri</name>
    <dbReference type="NCBI Taxonomy" id="331657"/>
    <lineage>
        <taxon>Eukaryota</taxon>
        <taxon>Fungi</taxon>
        <taxon>Dikarya</taxon>
        <taxon>Ascomycota</taxon>
        <taxon>Pezizomycotina</taxon>
        <taxon>Dothideomycetes</taxon>
        <taxon>Dothideomycetes incertae sedis</taxon>
        <taxon>Cryomyces</taxon>
    </lineage>
</organism>
<feature type="transmembrane region" description="Helical" evidence="11">
    <location>
        <begin position="483"/>
        <end position="509"/>
    </location>
</feature>
<keyword evidence="4" id="KW-0337">GPI-anchor biosynthesis</keyword>
<dbReference type="UniPathway" id="UPA00196"/>
<evidence type="ECO:0000256" key="5">
    <source>
        <dbReference type="ARBA" id="ARBA00022679"/>
    </source>
</evidence>
<proteinExistence type="inferred from homology"/>
<evidence type="ECO:0000256" key="9">
    <source>
        <dbReference type="ARBA" id="ARBA00023136"/>
    </source>
</evidence>
<keyword evidence="9 11" id="KW-0472">Membrane</keyword>
<dbReference type="InterPro" id="IPR039524">
    <property type="entry name" value="PIGO/GPI13"/>
</dbReference>
<feature type="transmembrane region" description="Helical" evidence="11">
    <location>
        <begin position="416"/>
        <end position="439"/>
    </location>
</feature>
<evidence type="ECO:0000256" key="2">
    <source>
        <dbReference type="ARBA" id="ARBA00004687"/>
    </source>
</evidence>
<dbReference type="EMBL" id="NAJN01002162">
    <property type="protein sequence ID" value="TKA56562.1"/>
    <property type="molecule type" value="Genomic_DNA"/>
</dbReference>
<evidence type="ECO:0000256" key="10">
    <source>
        <dbReference type="ARBA" id="ARBA00023180"/>
    </source>
</evidence>
<evidence type="ECO:0000256" key="1">
    <source>
        <dbReference type="ARBA" id="ARBA00004477"/>
    </source>
</evidence>
<dbReference type="InterPro" id="IPR002591">
    <property type="entry name" value="Phosphodiest/P_Trfase"/>
</dbReference>
<evidence type="ECO:0000256" key="11">
    <source>
        <dbReference type="SAM" id="Phobius"/>
    </source>
</evidence>
<feature type="non-terminal residue" evidence="12">
    <location>
        <position position="1"/>
    </location>
</feature>
<evidence type="ECO:0000313" key="13">
    <source>
        <dbReference type="Proteomes" id="UP000308768"/>
    </source>
</evidence>
<keyword evidence="8 11" id="KW-1133">Transmembrane helix</keyword>
<sequence>LVLDHKSECAVPPVTSAAGAQPLSPMEGCWHPRTFDKAVIIIIDALRYDFTVPFIPRPGNEKPHHFHDALSVFYETAVQQPNNAFLLPFIADPPTTTLQRLKGLTTGTLPTFIDAGSNFAGTAIEEDNLVAQLRDAGKRMVHLGDDTWHSLFPGYFDINLTRAYDSFNVWDLHTVDNGVTEHLLPLLRSSNSNQWDIIFGHYLGVDHAGHRYGPDHSAMSAKLKQMDDVMRQIIELIDDSTLLVVMGDHGMDAKGDHGGESSDEVEAALWMYSKKGVFGRSSPSLLAPPSNAKERSTRQIDLVPTLSLLLGVPIPFNNLGAPIEEAFTGQDGDDWENLTSVRRLTAAQIHRYQDAYALARQSDGDAMSVPLVLWANATEDWDLLQRSRSPTTQQWIDTNAAFSKYQKETLSVCRSLWASFDLTSMVTGIGVSFATLVVLGFYARGFAFRMGLLLSAIYWFLDAADDGEWFGTSNDVLRVIRVIVAQLVLGIALAAGYSTFAWAAPLLSVEASPNKEEDIKAGIVYPTTSGSSSAVTILGYANVHGTRYFLLVTLWSLAIILVQKPMGGGAIGLLLLQILTLLEIIDTNKLASTSVGPVVLGFLGSFYFFKTGHQATLASIQWESAFIPLKTISYPWSPLLVILNTFGAQILCAIAVPATALWKQPPKQKGLAGGIAQAMATHLLFYAVIGLATMVWAGWLKRHLMLYRVFMPRMLMGSAVLLVVDVTGIFVAIGGTRWSFLSVAEVFGWM</sequence>
<dbReference type="PANTHER" id="PTHR23071">
    <property type="entry name" value="PHOSPHATIDYLINOSITOL GLYCAN"/>
    <property type="match status" value="1"/>
</dbReference>
<comment type="subcellular location">
    <subcellularLocation>
        <location evidence="1">Endoplasmic reticulum membrane</location>
        <topology evidence="1">Multi-pass membrane protein</topology>
    </subcellularLocation>
</comment>
<keyword evidence="7" id="KW-0256">Endoplasmic reticulum</keyword>
<dbReference type="Gene3D" id="3.40.720.10">
    <property type="entry name" value="Alkaline Phosphatase, subunit A"/>
    <property type="match status" value="1"/>
</dbReference>
<dbReference type="OrthoDB" id="272139at2759"/>
<dbReference type="Proteomes" id="UP000308768">
    <property type="component" value="Unassembled WGS sequence"/>
</dbReference>
<feature type="transmembrane region" description="Helical" evidence="11">
    <location>
        <begin position="639"/>
        <end position="662"/>
    </location>
</feature>
<evidence type="ECO:0000256" key="7">
    <source>
        <dbReference type="ARBA" id="ARBA00022824"/>
    </source>
</evidence>
<evidence type="ECO:0000256" key="4">
    <source>
        <dbReference type="ARBA" id="ARBA00022502"/>
    </source>
</evidence>